<dbReference type="Pfam" id="PF10468">
    <property type="entry name" value="Inhibitor_I68"/>
    <property type="match status" value="1"/>
</dbReference>
<organism evidence="2">
    <name type="scientific">Rhipicephalus appendiculatus</name>
    <name type="common">Brown ear tick</name>
    <dbReference type="NCBI Taxonomy" id="34631"/>
    <lineage>
        <taxon>Eukaryota</taxon>
        <taxon>Metazoa</taxon>
        <taxon>Ecdysozoa</taxon>
        <taxon>Arthropoda</taxon>
        <taxon>Chelicerata</taxon>
        <taxon>Arachnida</taxon>
        <taxon>Acari</taxon>
        <taxon>Parasitiformes</taxon>
        <taxon>Ixodida</taxon>
        <taxon>Ixodoidea</taxon>
        <taxon>Ixodidae</taxon>
        <taxon>Rhipicephalinae</taxon>
        <taxon>Rhipicephalus</taxon>
        <taxon>Rhipicephalus</taxon>
    </lineage>
</organism>
<feature type="signal peptide" evidence="1">
    <location>
        <begin position="1"/>
        <end position="18"/>
    </location>
</feature>
<proteinExistence type="predicted"/>
<dbReference type="AlphaFoldDB" id="A0A131Z495"/>
<evidence type="ECO:0000256" key="1">
    <source>
        <dbReference type="SAM" id="SignalP"/>
    </source>
</evidence>
<dbReference type="GO" id="GO:0008191">
    <property type="term" value="F:metalloendopeptidase inhibitor activity"/>
    <property type="evidence" value="ECO:0007669"/>
    <property type="project" value="InterPro"/>
</dbReference>
<keyword evidence="1" id="KW-0732">Signal</keyword>
<name>A0A131Z495_RHIAP</name>
<evidence type="ECO:0000313" key="2">
    <source>
        <dbReference type="EMBL" id="JAP85798.1"/>
    </source>
</evidence>
<feature type="chain" id="PRO_5007286617" evidence="1">
    <location>
        <begin position="19"/>
        <end position="106"/>
    </location>
</feature>
<protein>
    <submittedName>
        <fullName evidence="2">Carboxypeptidase inhibitor</fullName>
    </submittedName>
</protein>
<reference evidence="2" key="1">
    <citation type="journal article" date="2016" name="Ticks Tick Borne Dis.">
        <title>De novo assembly and annotation of the salivary gland transcriptome of Rhipicephalus appendiculatus male and female ticks during blood feeding.</title>
        <authorList>
            <person name="de Castro M.H."/>
            <person name="de Klerk D."/>
            <person name="Pienaar R."/>
            <person name="Latif A.A."/>
            <person name="Rees D.J."/>
            <person name="Mans B.J."/>
        </authorList>
    </citation>
    <scope>NUCLEOTIDE SEQUENCE</scope>
    <source>
        <tissue evidence="2">Salivary glands</tissue>
    </source>
</reference>
<sequence>MDYTAALFFLSFFGVHYAYVKDDSCEGRGYLCITFTDCPANLTLPFRGCRGWKNCCNYPDYAWCNKRGGYCKANCEHSEIEHKYGRCRREDDKCCFSIAKSSKHRW</sequence>
<accession>A0A131Z495</accession>
<dbReference type="InterPro" id="IPR019509">
    <property type="entry name" value="Carboxypeptidase_inhibitor_I68"/>
</dbReference>
<dbReference type="EMBL" id="GEDV01002759">
    <property type="protein sequence ID" value="JAP85798.1"/>
    <property type="molecule type" value="Transcribed_RNA"/>
</dbReference>